<dbReference type="SUPFAM" id="SSF56112">
    <property type="entry name" value="Protein kinase-like (PK-like)"/>
    <property type="match status" value="1"/>
</dbReference>
<keyword evidence="1" id="KW-0723">Serine/threonine-protein kinase</keyword>
<dbReference type="Gene3D" id="3.30.200.20">
    <property type="entry name" value="Phosphorylase Kinase, domain 1"/>
    <property type="match status" value="1"/>
</dbReference>
<keyword evidence="6" id="KW-0862">Zinc</keyword>
<protein>
    <recommendedName>
        <fullName evidence="16">Kinase suppressor of Ras 2</fullName>
    </recommendedName>
</protein>
<evidence type="ECO:0000256" key="6">
    <source>
        <dbReference type="ARBA" id="ARBA00022833"/>
    </source>
</evidence>
<evidence type="ECO:0008006" key="16">
    <source>
        <dbReference type="Google" id="ProtNLM"/>
    </source>
</evidence>
<evidence type="ECO:0000256" key="7">
    <source>
        <dbReference type="ARBA" id="ARBA00022840"/>
    </source>
</evidence>
<evidence type="ECO:0000256" key="3">
    <source>
        <dbReference type="ARBA" id="ARBA00022723"/>
    </source>
</evidence>
<feature type="compositionally biased region" description="Low complexity" evidence="11">
    <location>
        <begin position="648"/>
        <end position="661"/>
    </location>
</feature>
<keyword evidence="2" id="KW-0808">Transferase</keyword>
<evidence type="ECO:0000256" key="2">
    <source>
        <dbReference type="ARBA" id="ARBA00022679"/>
    </source>
</evidence>
<dbReference type="PANTHER" id="PTHR44329">
    <property type="entry name" value="SERINE/THREONINE-PROTEIN KINASE TNNI3K-RELATED"/>
    <property type="match status" value="1"/>
</dbReference>
<evidence type="ECO:0000313" key="15">
    <source>
        <dbReference type="Proteomes" id="UP000699462"/>
    </source>
</evidence>
<evidence type="ECO:0000256" key="10">
    <source>
        <dbReference type="PROSITE-ProRule" id="PRU10141"/>
    </source>
</evidence>
<dbReference type="Gene3D" id="1.10.510.10">
    <property type="entry name" value="Transferase(Phosphotransferase) domain 1"/>
    <property type="match status" value="1"/>
</dbReference>
<comment type="catalytic activity">
    <reaction evidence="9">
        <text>L-seryl-[protein] + ATP = O-phospho-L-seryl-[protein] + ADP + H(+)</text>
        <dbReference type="Rhea" id="RHEA:17989"/>
        <dbReference type="Rhea" id="RHEA-COMP:9863"/>
        <dbReference type="Rhea" id="RHEA-COMP:11604"/>
        <dbReference type="ChEBI" id="CHEBI:15378"/>
        <dbReference type="ChEBI" id="CHEBI:29999"/>
        <dbReference type="ChEBI" id="CHEBI:30616"/>
        <dbReference type="ChEBI" id="CHEBI:83421"/>
        <dbReference type="ChEBI" id="CHEBI:456216"/>
        <dbReference type="EC" id="2.7.11.1"/>
    </reaction>
</comment>
<dbReference type="SMART" id="SM00220">
    <property type="entry name" value="S_TKc"/>
    <property type="match status" value="1"/>
</dbReference>
<feature type="compositionally biased region" description="Polar residues" evidence="11">
    <location>
        <begin position="718"/>
        <end position="728"/>
    </location>
</feature>
<gene>
    <name evidence="14" type="ORF">P879_06830</name>
</gene>
<dbReference type="PROSITE" id="PS00107">
    <property type="entry name" value="PROTEIN_KINASE_ATP"/>
    <property type="match status" value="1"/>
</dbReference>
<keyword evidence="3" id="KW-0479">Metal-binding</keyword>
<evidence type="ECO:0000256" key="9">
    <source>
        <dbReference type="ARBA" id="ARBA00048679"/>
    </source>
</evidence>
<dbReference type="AlphaFoldDB" id="A0A8T0D170"/>
<evidence type="ECO:0000259" key="12">
    <source>
        <dbReference type="PROSITE" id="PS50011"/>
    </source>
</evidence>
<dbReference type="CDD" id="cd00029">
    <property type="entry name" value="C1"/>
    <property type="match status" value="1"/>
</dbReference>
<evidence type="ECO:0000256" key="4">
    <source>
        <dbReference type="ARBA" id="ARBA00022741"/>
    </source>
</evidence>
<dbReference type="PANTHER" id="PTHR44329:SF253">
    <property type="entry name" value="KINASE SUPPRESSOR OF RAS 2"/>
    <property type="match status" value="1"/>
</dbReference>
<dbReference type="PROSITE" id="PS50011">
    <property type="entry name" value="PROTEIN_KINASE_DOM"/>
    <property type="match status" value="1"/>
</dbReference>
<evidence type="ECO:0000256" key="8">
    <source>
        <dbReference type="ARBA" id="ARBA00047899"/>
    </source>
</evidence>
<proteinExistence type="predicted"/>
<sequence length="1156" mass="126800">MLNTVSSPYLLCKVLQNLVSVTLDNIILPLRKELKRCKQCFDIITLEIQDAENKTYEYLARQIYAICSAEEDVANLILREFPKSESCFKCLGINEDTTQVTMVNQLSLKLQGLLRIRGIGFLQLLDMPDEEVRTILRNYGDSSAEIDHVLAGLSKIRSNIGLVESALDFADDTRNLIKLVSRLTEGDEDDLPNSRSVPRIDSHLENSTSVIESGHLEYPLGTTHCCNGPASLEHFSHNGVSTSNSFAKMKDFEEYLHPCETPRSLHTSRGSLQRQPALSTNQNIYSRVPSIRTDIFPNIVGSAPMTSQYLNHLTSANGFRTFGHTASPVISSFPWEGDVHLVNGGLSVPTTPVWSGKNASNLTVSPPSLNKSDRIVLTTEDSSPPSPRSKRFQPHTISYHTRDRGSHSRHPGTPPPKHRLKLIFPLHRSKSHESDLANRITPAVSNSIPNTAYPFETTRTNLVSPDASSNTNSEAFQCDVSTYSPITTMFRSMNNSHLSPSSQTKGYAHGTYANSKTDFSPNPRLSVTINNSHSLDFIRRVSCDYRSPKTVWQPPTLMTTSVDGEGLVSILNLSGSANGSTLVIGSNGLMHKFEVESKFGDFVRGTPCAVCSNRMSFRLQHCLNCRIKVHSRCVSQSHRLRCLAPGQSSDASDSKGSPSASRKTHVNPHALSASTAGLRPAHSTPAFQGSESTSASSCTSSAPGSPFGAGVSVLSSQTNTDVSGQMPITSPPHATAGHCTPGGLGSSRLSSPSGGHLFTNAAGQTHHSPHPGRCRNQFDFSVSNHVPVDAHPVCVAPPTSTDSNPLVSTLSSVESERTVMDGVVRRLESMDSQDEPGNLARANSISVTLKEWGIPIESLVIGEVIGRGTFGTVYRAKWYGEVAVKRINIDPDDVDGSARLEAFKREVALLHKTRHENLVLFMGACMKPPDLAIVTQLSQGETLYHQLHHRGTTIAINRTINIASQIAKGMGYLHAKGIVHRDLKTRNIFIEPNSRVVIGDFGVFNCMDLYKRAKWGNYLNVPPFWLSYTAPEIIQALNFNSVAAVSELPFTPNSDVFAFGTVWYELLTNEFPFRGYPTETVIYLCGRGIRQNLRIPGPKDFKEILVQCWAYCPTRRPEFTNLVKLLDRLPKLHRSPSYPVKPTSCLAGGSHNNLLV</sequence>
<dbReference type="InterPro" id="IPR001245">
    <property type="entry name" value="Ser-Thr/Tyr_kinase_cat_dom"/>
</dbReference>
<dbReference type="PROSITE" id="PS00108">
    <property type="entry name" value="PROTEIN_KINASE_ST"/>
    <property type="match status" value="1"/>
</dbReference>
<dbReference type="OrthoDB" id="774951at2759"/>
<dbReference type="GO" id="GO:0004674">
    <property type="term" value="F:protein serine/threonine kinase activity"/>
    <property type="evidence" value="ECO:0007669"/>
    <property type="project" value="UniProtKB-KW"/>
</dbReference>
<comment type="catalytic activity">
    <reaction evidence="8">
        <text>L-threonyl-[protein] + ATP = O-phospho-L-threonyl-[protein] + ADP + H(+)</text>
        <dbReference type="Rhea" id="RHEA:46608"/>
        <dbReference type="Rhea" id="RHEA-COMP:11060"/>
        <dbReference type="Rhea" id="RHEA-COMP:11605"/>
        <dbReference type="ChEBI" id="CHEBI:15378"/>
        <dbReference type="ChEBI" id="CHEBI:30013"/>
        <dbReference type="ChEBI" id="CHEBI:30616"/>
        <dbReference type="ChEBI" id="CHEBI:61977"/>
        <dbReference type="ChEBI" id="CHEBI:456216"/>
        <dbReference type="EC" id="2.7.11.1"/>
    </reaction>
</comment>
<dbReference type="InterPro" id="IPR046349">
    <property type="entry name" value="C1-like_sf"/>
</dbReference>
<evidence type="ECO:0000256" key="1">
    <source>
        <dbReference type="ARBA" id="ARBA00022527"/>
    </source>
</evidence>
<feature type="binding site" evidence="10">
    <location>
        <position position="885"/>
    </location>
    <ligand>
        <name>ATP</name>
        <dbReference type="ChEBI" id="CHEBI:30616"/>
    </ligand>
</feature>
<feature type="domain" description="Phorbol-ester/DAG-type" evidence="13">
    <location>
        <begin position="590"/>
        <end position="642"/>
    </location>
</feature>
<evidence type="ECO:0000256" key="11">
    <source>
        <dbReference type="SAM" id="MobiDB-lite"/>
    </source>
</evidence>
<dbReference type="SUPFAM" id="SSF57889">
    <property type="entry name" value="Cysteine-rich domain"/>
    <property type="match status" value="1"/>
</dbReference>
<feature type="region of interest" description="Disordered" evidence="11">
    <location>
        <begin position="644"/>
        <end position="701"/>
    </location>
</feature>
<dbReference type="Pfam" id="PF07714">
    <property type="entry name" value="PK_Tyr_Ser-Thr"/>
    <property type="match status" value="1"/>
</dbReference>
<feature type="compositionally biased region" description="Low complexity" evidence="11">
    <location>
        <begin position="689"/>
        <end position="701"/>
    </location>
</feature>
<feature type="region of interest" description="Disordered" evidence="11">
    <location>
        <begin position="718"/>
        <end position="773"/>
    </location>
</feature>
<dbReference type="InterPro" id="IPR008271">
    <property type="entry name" value="Ser/Thr_kinase_AS"/>
</dbReference>
<dbReference type="FunFam" id="3.30.200.20:FF:000034">
    <property type="entry name" value="Kinase suppressor of Ras 1"/>
    <property type="match status" value="1"/>
</dbReference>
<keyword evidence="4 10" id="KW-0547">Nucleotide-binding</keyword>
<reference evidence="14 15" key="1">
    <citation type="submission" date="2019-07" db="EMBL/GenBank/DDBJ databases">
        <title>Annotation for the trematode Paragonimus westermani.</title>
        <authorList>
            <person name="Choi Y.-J."/>
        </authorList>
    </citation>
    <scope>NUCLEOTIDE SEQUENCE [LARGE SCALE GENOMIC DNA]</scope>
    <source>
        <strain evidence="14">180907_Pwestermani</strain>
    </source>
</reference>
<evidence type="ECO:0000313" key="14">
    <source>
        <dbReference type="EMBL" id="KAF8561615.1"/>
    </source>
</evidence>
<feature type="compositionally biased region" description="Polar residues" evidence="11">
    <location>
        <begin position="355"/>
        <end position="370"/>
    </location>
</feature>
<accession>A0A8T0D170</accession>
<dbReference type="PROSITE" id="PS50081">
    <property type="entry name" value="ZF_DAG_PE_2"/>
    <property type="match status" value="1"/>
</dbReference>
<name>A0A8T0D170_9TREM</name>
<dbReference type="InterPro" id="IPR011009">
    <property type="entry name" value="Kinase-like_dom_sf"/>
</dbReference>
<dbReference type="EMBL" id="JTDF01021610">
    <property type="protein sequence ID" value="KAF8561615.1"/>
    <property type="molecule type" value="Genomic_DNA"/>
</dbReference>
<evidence type="ECO:0000259" key="13">
    <source>
        <dbReference type="PROSITE" id="PS50081"/>
    </source>
</evidence>
<keyword evidence="7 10" id="KW-0067">ATP-binding</keyword>
<keyword evidence="5" id="KW-0418">Kinase</keyword>
<keyword evidence="15" id="KW-1185">Reference proteome</keyword>
<feature type="region of interest" description="Disordered" evidence="11">
    <location>
        <begin position="355"/>
        <end position="418"/>
    </location>
</feature>
<dbReference type="GO" id="GO:0046872">
    <property type="term" value="F:metal ion binding"/>
    <property type="evidence" value="ECO:0007669"/>
    <property type="project" value="UniProtKB-KW"/>
</dbReference>
<comment type="caution">
    <text evidence="14">The sequence shown here is derived from an EMBL/GenBank/DDBJ whole genome shotgun (WGS) entry which is preliminary data.</text>
</comment>
<feature type="compositionally biased region" description="Low complexity" evidence="11">
    <location>
        <begin position="746"/>
        <end position="755"/>
    </location>
</feature>
<feature type="domain" description="Protein kinase" evidence="12">
    <location>
        <begin position="859"/>
        <end position="1132"/>
    </location>
</feature>
<dbReference type="GO" id="GO:0005524">
    <property type="term" value="F:ATP binding"/>
    <property type="evidence" value="ECO:0007669"/>
    <property type="project" value="UniProtKB-UniRule"/>
</dbReference>
<evidence type="ECO:0000256" key="5">
    <source>
        <dbReference type="ARBA" id="ARBA00022777"/>
    </source>
</evidence>
<dbReference type="Proteomes" id="UP000699462">
    <property type="component" value="Unassembled WGS sequence"/>
</dbReference>
<dbReference type="InterPro" id="IPR051681">
    <property type="entry name" value="Ser/Thr_Kinases-Pseudokinases"/>
</dbReference>
<dbReference type="InterPro" id="IPR000719">
    <property type="entry name" value="Prot_kinase_dom"/>
</dbReference>
<dbReference type="InterPro" id="IPR017441">
    <property type="entry name" value="Protein_kinase_ATP_BS"/>
</dbReference>
<organism evidence="14 15">
    <name type="scientific">Paragonimus westermani</name>
    <dbReference type="NCBI Taxonomy" id="34504"/>
    <lineage>
        <taxon>Eukaryota</taxon>
        <taxon>Metazoa</taxon>
        <taxon>Spiralia</taxon>
        <taxon>Lophotrochozoa</taxon>
        <taxon>Platyhelminthes</taxon>
        <taxon>Trematoda</taxon>
        <taxon>Digenea</taxon>
        <taxon>Plagiorchiida</taxon>
        <taxon>Troglotremata</taxon>
        <taxon>Troglotrematidae</taxon>
        <taxon>Paragonimus</taxon>
    </lineage>
</organism>
<dbReference type="InterPro" id="IPR002219">
    <property type="entry name" value="PKC_DAG/PE"/>
</dbReference>